<sequence length="103" mass="11955">MAMEFMICDKVGSIGNRGNRRMRLGSRACAYHVGLKICLFASYQGFLDSQNVGSNIDDLEEYADFERPLRSEQSTKGYGTRSRKSRRMIREIEDDWELPMDYL</sequence>
<dbReference type="Proteomes" id="UP000030645">
    <property type="component" value="Unassembled WGS sequence"/>
</dbReference>
<proteinExistence type="predicted"/>
<organism evidence="1 2">
    <name type="scientific">Morus notabilis</name>
    <dbReference type="NCBI Taxonomy" id="981085"/>
    <lineage>
        <taxon>Eukaryota</taxon>
        <taxon>Viridiplantae</taxon>
        <taxon>Streptophyta</taxon>
        <taxon>Embryophyta</taxon>
        <taxon>Tracheophyta</taxon>
        <taxon>Spermatophyta</taxon>
        <taxon>Magnoliopsida</taxon>
        <taxon>eudicotyledons</taxon>
        <taxon>Gunneridae</taxon>
        <taxon>Pentapetalae</taxon>
        <taxon>rosids</taxon>
        <taxon>fabids</taxon>
        <taxon>Rosales</taxon>
        <taxon>Moraceae</taxon>
        <taxon>Moreae</taxon>
        <taxon>Morus</taxon>
    </lineage>
</organism>
<name>W9R6B5_9ROSA</name>
<protein>
    <submittedName>
        <fullName evidence="1">Uncharacterized protein</fullName>
    </submittedName>
</protein>
<reference evidence="2" key="1">
    <citation type="submission" date="2013-01" db="EMBL/GenBank/DDBJ databases">
        <title>Draft Genome Sequence of a Mulberry Tree, Morus notabilis C.K. Schneid.</title>
        <authorList>
            <person name="He N."/>
            <person name="Zhao S."/>
        </authorList>
    </citation>
    <scope>NUCLEOTIDE SEQUENCE</scope>
</reference>
<keyword evidence="2" id="KW-1185">Reference proteome</keyword>
<dbReference type="EMBL" id="KE344645">
    <property type="protein sequence ID" value="EXB74398.1"/>
    <property type="molecule type" value="Genomic_DNA"/>
</dbReference>
<evidence type="ECO:0000313" key="2">
    <source>
        <dbReference type="Proteomes" id="UP000030645"/>
    </source>
</evidence>
<accession>W9R6B5</accession>
<dbReference type="AlphaFoldDB" id="W9R6B5"/>
<gene>
    <name evidence="1" type="ORF">L484_004217</name>
</gene>
<evidence type="ECO:0000313" key="1">
    <source>
        <dbReference type="EMBL" id="EXB74398.1"/>
    </source>
</evidence>